<comment type="caution">
    <text evidence="3">The sequence shown here is derived from an EMBL/GenBank/DDBJ whole genome shotgun (WGS) entry which is preliminary data.</text>
</comment>
<dbReference type="SUPFAM" id="SSF56281">
    <property type="entry name" value="Metallo-hydrolase/oxidoreductase"/>
    <property type="match status" value="1"/>
</dbReference>
<accession>A0ABP3VAR0</accession>
<evidence type="ECO:0000313" key="4">
    <source>
        <dbReference type="Proteomes" id="UP001500279"/>
    </source>
</evidence>
<dbReference type="Pfam" id="PF12706">
    <property type="entry name" value="Lactamase_B_2"/>
    <property type="match status" value="1"/>
</dbReference>
<feature type="transmembrane region" description="Helical" evidence="1">
    <location>
        <begin position="7"/>
        <end position="27"/>
    </location>
</feature>
<dbReference type="InterPro" id="IPR001279">
    <property type="entry name" value="Metallo-B-lactamas"/>
</dbReference>
<dbReference type="InterPro" id="IPR036866">
    <property type="entry name" value="RibonucZ/Hydroxyglut_hydro"/>
</dbReference>
<dbReference type="PANTHER" id="PTHR15032">
    <property type="entry name" value="N-ACYL-PHOSPHATIDYLETHANOLAMINE-HYDROLYZING PHOSPHOLIPASE D"/>
    <property type="match status" value="1"/>
</dbReference>
<dbReference type="Gene3D" id="3.60.15.10">
    <property type="entry name" value="Ribonuclease Z/Hydroxyacylglutathione hydrolase-like"/>
    <property type="match status" value="1"/>
</dbReference>
<keyword evidence="1" id="KW-0472">Membrane</keyword>
<dbReference type="Proteomes" id="UP001500279">
    <property type="component" value="Unassembled WGS sequence"/>
</dbReference>
<dbReference type="EMBL" id="BAAAEW010000008">
    <property type="protein sequence ID" value="GAA0749302.1"/>
    <property type="molecule type" value="Genomic_DNA"/>
</dbReference>
<organism evidence="3 4">
    <name type="scientific">Ideonella azotifigens</name>
    <dbReference type="NCBI Taxonomy" id="513160"/>
    <lineage>
        <taxon>Bacteria</taxon>
        <taxon>Pseudomonadati</taxon>
        <taxon>Pseudomonadota</taxon>
        <taxon>Betaproteobacteria</taxon>
        <taxon>Burkholderiales</taxon>
        <taxon>Sphaerotilaceae</taxon>
        <taxon>Ideonella</taxon>
    </lineage>
</organism>
<keyword evidence="1" id="KW-0812">Transmembrane</keyword>
<keyword evidence="1" id="KW-1133">Transmembrane helix</keyword>
<feature type="domain" description="Metallo-beta-lactamase" evidence="2">
    <location>
        <begin position="124"/>
        <end position="318"/>
    </location>
</feature>
<gene>
    <name evidence="3" type="ORF">GCM10009107_19880</name>
</gene>
<name>A0ABP3VAR0_9BURK</name>
<proteinExistence type="predicted"/>
<keyword evidence="4" id="KW-1185">Reference proteome</keyword>
<reference evidence="4" key="1">
    <citation type="journal article" date="2019" name="Int. J. Syst. Evol. Microbiol.">
        <title>The Global Catalogue of Microorganisms (GCM) 10K type strain sequencing project: providing services to taxonomists for standard genome sequencing and annotation.</title>
        <authorList>
            <consortium name="The Broad Institute Genomics Platform"/>
            <consortium name="The Broad Institute Genome Sequencing Center for Infectious Disease"/>
            <person name="Wu L."/>
            <person name="Ma J."/>
        </authorList>
    </citation>
    <scope>NUCLEOTIDE SEQUENCE [LARGE SCALE GENOMIC DNA]</scope>
    <source>
        <strain evidence="4">JCM 15503</strain>
    </source>
</reference>
<protein>
    <submittedName>
        <fullName evidence="3">MBL fold metallo-hydrolase</fullName>
    </submittedName>
</protein>
<dbReference type="RefSeq" id="WP_141284417.1">
    <property type="nucleotide sequence ID" value="NZ_BAAAEW010000008.1"/>
</dbReference>
<sequence length="387" mass="42666">MKELWSRVIKAGVGVAVLGVVGVFAYFQQPVFGELPSGERLTRIEHSPNLADGMFRNQIDTPMKTTDQSELSMWKETLLGKKGQPRPPGAIPAIKTNLKALNPAQDLVVWLGHSSYFVQLDGQRFLIDPVFSTNAAPLPAANRAFEGTSIYAADDMPEIDALLISHDHYDHLDYPSILALKSKVKKVIVGLGVGAHFEAWGYDLATVREADWNEVIALTPQVQIHIAPARHFSGRTLTRDQSLWVGFALVSPERRLFFSGDSGYGPHFAQIGQQLGPFDWVALDAGQYDPRWASVHMNPEQAAQAAEDLRTRVLMPGHVGRFSIAPHDWDDPFKRIAAASKGRGYALWTPEIGQPVHLDGGAQSFAPWWEHNAADAQSHRATGAKEK</sequence>
<evidence type="ECO:0000256" key="1">
    <source>
        <dbReference type="SAM" id="Phobius"/>
    </source>
</evidence>
<evidence type="ECO:0000313" key="3">
    <source>
        <dbReference type="EMBL" id="GAA0749302.1"/>
    </source>
</evidence>
<dbReference type="PANTHER" id="PTHR15032:SF4">
    <property type="entry name" value="N-ACYL-PHOSPHATIDYLETHANOLAMINE-HYDROLYZING PHOSPHOLIPASE D"/>
    <property type="match status" value="1"/>
</dbReference>
<evidence type="ECO:0000259" key="2">
    <source>
        <dbReference type="Pfam" id="PF12706"/>
    </source>
</evidence>